<evidence type="ECO:0000313" key="2">
    <source>
        <dbReference type="Proteomes" id="UP001615411"/>
    </source>
</evidence>
<evidence type="ECO:0000313" key="1">
    <source>
        <dbReference type="EMBL" id="MFJ1340824.1"/>
    </source>
</evidence>
<sequence>MRGYLPHPDDVPVELALRQSPSLFRQRLHTISLGGIACNHPRAYRRGMAVEIFIPSLGETARYPGYVAWCQKQQEGYRVGIAFTDEQALFGARMSEQVCQIQHLYQQQALDETTPPDLDALAQQWVSLHAGEFSEASLEATHTRQILV</sequence>
<keyword evidence="2" id="KW-1185">Reference proteome</keyword>
<name>A0ACC7M0N2_9PSED</name>
<protein>
    <submittedName>
        <fullName evidence="1">PilZ domain-containing protein</fullName>
    </submittedName>
</protein>
<dbReference type="Proteomes" id="UP001615411">
    <property type="component" value="Unassembled WGS sequence"/>
</dbReference>
<comment type="caution">
    <text evidence="1">The sequence shown here is derived from an EMBL/GenBank/DDBJ whole genome shotgun (WGS) entry which is preliminary data.</text>
</comment>
<dbReference type="EMBL" id="JBIUGF010000096">
    <property type="protein sequence ID" value="MFJ1340824.1"/>
    <property type="molecule type" value="Genomic_DNA"/>
</dbReference>
<proteinExistence type="predicted"/>
<reference evidence="1" key="1">
    <citation type="submission" date="2024-10" db="EMBL/GenBank/DDBJ databases">
        <title>Aeromonas and Pseudomonas from the Cagarras Archipelago, Rio de Janeiro, Brazil.</title>
        <authorList>
            <person name="Canellas A.L.B."/>
            <person name="Laport M.S."/>
        </authorList>
    </citation>
    <scope>NUCLEOTIDE SEQUENCE</scope>
    <source>
        <strain evidence="1">ACP-7</strain>
    </source>
</reference>
<gene>
    <name evidence="1" type="ORF">ACIKP7_22115</name>
</gene>
<accession>A0ACC7M0N2</accession>
<organism evidence="1 2">
    <name type="scientific">Pseudomonas caricapapayae</name>
    <dbReference type="NCBI Taxonomy" id="46678"/>
    <lineage>
        <taxon>Bacteria</taxon>
        <taxon>Pseudomonadati</taxon>
        <taxon>Pseudomonadota</taxon>
        <taxon>Gammaproteobacteria</taxon>
        <taxon>Pseudomonadales</taxon>
        <taxon>Pseudomonadaceae</taxon>
        <taxon>Pseudomonas</taxon>
    </lineage>
</organism>